<dbReference type="EMBL" id="JAACJL010000001">
    <property type="protein sequence ID" value="KAF4623877.1"/>
    <property type="molecule type" value="Genomic_DNA"/>
</dbReference>
<dbReference type="Proteomes" id="UP000521872">
    <property type="component" value="Unassembled WGS sequence"/>
</dbReference>
<dbReference type="InterPro" id="IPR036047">
    <property type="entry name" value="F-box-like_dom_sf"/>
</dbReference>
<proteinExistence type="predicted"/>
<sequence>MNTLPPEIHGHVASFIHHPPDLARLCLVSRYWISIARPFLYHTLILRSDTRYPNDTLDLLTRDYELAKAIHSFTIITRGRLSDDFQAGLPALAVLVPGAWIKLADLAGLDNLRRFKIDGIPSMPADQFQQIFADLFRMAKNLEEVECIDTTFTTDSQWWSLGMRKREFYPFSDVPSTIKKVTYTAGYPIDVHRMLSTTFTHPYSSITELVVSTRQINEWSNVSTAKGLASLRFPELNTLRLVGGGTCVIPSSTPFLDFLAMHPMIRTLSIPNSEILLDSAIQRKDILPQLSSISIRANRVASASYIFCELPSVSYLELHNVSAFASLRDFCDFQGGFSKLKRCVIDSASGEVMNQILQFLKGALELEWLTMHTNSSTDADFIRLVHSLSRYPKLARVDFLQSGVNSEMLQRTAEQINSLQKIVLFDAHRMRLEVTAAYSVHRLPTESGGPVLKQTYVLPPGPPYLQDRRIIRLETFDWWEDTRLDGWSDCAHILSL</sequence>
<dbReference type="SUPFAM" id="SSF81383">
    <property type="entry name" value="F-box domain"/>
    <property type="match status" value="1"/>
</dbReference>
<dbReference type="AlphaFoldDB" id="A0A8H4VVM4"/>
<dbReference type="SUPFAM" id="SSF52047">
    <property type="entry name" value="RNI-like"/>
    <property type="match status" value="1"/>
</dbReference>
<accession>A0A8H4VVM4</accession>
<name>A0A8H4VVM4_9AGAR</name>
<organism evidence="2 3">
    <name type="scientific">Agrocybe pediades</name>
    <dbReference type="NCBI Taxonomy" id="84607"/>
    <lineage>
        <taxon>Eukaryota</taxon>
        <taxon>Fungi</taxon>
        <taxon>Dikarya</taxon>
        <taxon>Basidiomycota</taxon>
        <taxon>Agaricomycotina</taxon>
        <taxon>Agaricomycetes</taxon>
        <taxon>Agaricomycetidae</taxon>
        <taxon>Agaricales</taxon>
        <taxon>Agaricineae</taxon>
        <taxon>Strophariaceae</taxon>
        <taxon>Agrocybe</taxon>
    </lineage>
</organism>
<gene>
    <name evidence="2" type="ORF">D9613_002389</name>
</gene>
<dbReference type="Gene3D" id="3.80.10.10">
    <property type="entry name" value="Ribonuclease Inhibitor"/>
    <property type="match status" value="1"/>
</dbReference>
<dbReference type="Pfam" id="PF12937">
    <property type="entry name" value="F-box-like"/>
    <property type="match status" value="1"/>
</dbReference>
<dbReference type="InterPro" id="IPR001810">
    <property type="entry name" value="F-box_dom"/>
</dbReference>
<protein>
    <recommendedName>
        <fullName evidence="1">F-box domain-containing protein</fullName>
    </recommendedName>
</protein>
<feature type="domain" description="F-box" evidence="1">
    <location>
        <begin position="2"/>
        <end position="46"/>
    </location>
</feature>
<keyword evidence="3" id="KW-1185">Reference proteome</keyword>
<evidence type="ECO:0000313" key="3">
    <source>
        <dbReference type="Proteomes" id="UP000521872"/>
    </source>
</evidence>
<reference evidence="2 3" key="1">
    <citation type="submission" date="2019-12" db="EMBL/GenBank/DDBJ databases">
        <authorList>
            <person name="Floudas D."/>
            <person name="Bentzer J."/>
            <person name="Ahren D."/>
            <person name="Johansson T."/>
            <person name="Persson P."/>
            <person name="Tunlid A."/>
        </authorList>
    </citation>
    <scope>NUCLEOTIDE SEQUENCE [LARGE SCALE GENOMIC DNA]</scope>
    <source>
        <strain evidence="2 3">CBS 102.39</strain>
    </source>
</reference>
<dbReference type="InterPro" id="IPR032675">
    <property type="entry name" value="LRR_dom_sf"/>
</dbReference>
<evidence type="ECO:0000313" key="2">
    <source>
        <dbReference type="EMBL" id="KAF4623877.1"/>
    </source>
</evidence>
<comment type="caution">
    <text evidence="2">The sequence shown here is derived from an EMBL/GenBank/DDBJ whole genome shotgun (WGS) entry which is preliminary data.</text>
</comment>
<evidence type="ECO:0000259" key="1">
    <source>
        <dbReference type="Pfam" id="PF12937"/>
    </source>
</evidence>